<evidence type="ECO:0000256" key="2">
    <source>
        <dbReference type="ARBA" id="ARBA00004514"/>
    </source>
</evidence>
<dbReference type="InterPro" id="IPR036717">
    <property type="entry name" value="GFRP_sf"/>
</dbReference>
<dbReference type="Proteomes" id="UP001163046">
    <property type="component" value="Unassembled WGS sequence"/>
</dbReference>
<sequence>MPYVLVSTQIRLASGPTTCGDEWADIEVMKYLGAELIHTFGNTFKEYISQDPPRAVLNKLDKIGYKVIAATGIGQTIVWTVHKDDDEVIPEKGKADR</sequence>
<dbReference type="GO" id="GO:0005829">
    <property type="term" value="C:cytosol"/>
    <property type="evidence" value="ECO:0007669"/>
    <property type="project" value="UniProtKB-SubCell"/>
</dbReference>
<comment type="subcellular location">
    <subcellularLocation>
        <location evidence="2">Cytoplasm</location>
        <location evidence="2">Cytosol</location>
    </subcellularLocation>
    <subcellularLocation>
        <location evidence="1">Nucleus membrane</location>
    </subcellularLocation>
</comment>
<keyword evidence="6" id="KW-0472">Membrane</keyword>
<dbReference type="Gene3D" id="3.30.1410.10">
    <property type="entry name" value="GTP cyclohydrolase I feedback regulatory protein GFRP"/>
    <property type="match status" value="1"/>
</dbReference>
<keyword evidence="5" id="KW-0963">Cytoplasm</keyword>
<dbReference type="GO" id="GO:0009890">
    <property type="term" value="P:negative regulation of biosynthetic process"/>
    <property type="evidence" value="ECO:0007669"/>
    <property type="project" value="InterPro"/>
</dbReference>
<dbReference type="PANTHER" id="PTHR16852:SF2">
    <property type="entry name" value="GTP CYCLOHYDROLASE 1 FEEDBACK REGULATORY PROTEIN"/>
    <property type="match status" value="1"/>
</dbReference>
<evidence type="ECO:0000256" key="7">
    <source>
        <dbReference type="ARBA" id="ARBA00023242"/>
    </source>
</evidence>
<evidence type="ECO:0000313" key="9">
    <source>
        <dbReference type="EMBL" id="KAJ7379825.1"/>
    </source>
</evidence>
<proteinExistence type="inferred from homology"/>
<evidence type="ECO:0000256" key="1">
    <source>
        <dbReference type="ARBA" id="ARBA00004126"/>
    </source>
</evidence>
<keyword evidence="7" id="KW-0539">Nucleus</keyword>
<accession>A0A9W9ZEI2</accession>
<dbReference type="FunFam" id="3.30.1410.10:FF:000001">
    <property type="entry name" value="GTP cyclohydrolase 1 feedback regulatory protein"/>
    <property type="match status" value="1"/>
</dbReference>
<dbReference type="SUPFAM" id="SSF69761">
    <property type="entry name" value="GTP cyclohydrolase I feedback regulatory protein, GFRP"/>
    <property type="match status" value="1"/>
</dbReference>
<comment type="similarity">
    <text evidence="3">Belongs to the GFRP family.</text>
</comment>
<keyword evidence="10" id="KW-1185">Reference proteome</keyword>
<evidence type="ECO:0000313" key="10">
    <source>
        <dbReference type="Proteomes" id="UP001163046"/>
    </source>
</evidence>
<dbReference type="EMBL" id="MU826355">
    <property type="protein sequence ID" value="KAJ7379825.1"/>
    <property type="molecule type" value="Genomic_DNA"/>
</dbReference>
<comment type="caution">
    <text evidence="9">The sequence shown here is derived from an EMBL/GenBank/DDBJ whole genome shotgun (WGS) entry which is preliminary data.</text>
</comment>
<evidence type="ECO:0000256" key="8">
    <source>
        <dbReference type="ARBA" id="ARBA00032599"/>
    </source>
</evidence>
<evidence type="ECO:0000256" key="4">
    <source>
        <dbReference type="ARBA" id="ARBA00020099"/>
    </source>
</evidence>
<dbReference type="AlphaFoldDB" id="A0A9W9ZEI2"/>
<dbReference type="PANTHER" id="PTHR16852">
    <property type="entry name" value="GTP CYCLOHYDROLASE 1 FEEDBACK REGULATORY PROTEIN"/>
    <property type="match status" value="1"/>
</dbReference>
<dbReference type="InterPro" id="IPR009112">
    <property type="entry name" value="GTP_CycHdrlase_I_reg"/>
</dbReference>
<name>A0A9W9ZEI2_9CNID</name>
<dbReference type="GO" id="GO:0044549">
    <property type="term" value="F:GTP cyclohydrolase binding"/>
    <property type="evidence" value="ECO:0007669"/>
    <property type="project" value="TreeGrafter"/>
</dbReference>
<dbReference type="Pfam" id="PF06399">
    <property type="entry name" value="GFRP"/>
    <property type="match status" value="1"/>
</dbReference>
<evidence type="ECO:0000256" key="5">
    <source>
        <dbReference type="ARBA" id="ARBA00022490"/>
    </source>
</evidence>
<evidence type="ECO:0000256" key="6">
    <source>
        <dbReference type="ARBA" id="ARBA00023136"/>
    </source>
</evidence>
<protein>
    <recommendedName>
        <fullName evidence="4">GTP cyclohydrolase 1 feedback regulatory protein</fullName>
    </recommendedName>
    <alternativeName>
        <fullName evidence="8">GTP cyclohydrolase I feedback regulatory protein</fullName>
    </alternativeName>
</protein>
<gene>
    <name evidence="9" type="ORF">OS493_012573</name>
</gene>
<reference evidence="9" key="1">
    <citation type="submission" date="2023-01" db="EMBL/GenBank/DDBJ databases">
        <title>Genome assembly of the deep-sea coral Lophelia pertusa.</title>
        <authorList>
            <person name="Herrera S."/>
            <person name="Cordes E."/>
        </authorList>
    </citation>
    <scope>NUCLEOTIDE SEQUENCE</scope>
    <source>
        <strain evidence="9">USNM1676648</strain>
        <tissue evidence="9">Polyp</tissue>
    </source>
</reference>
<dbReference type="GO" id="GO:0031965">
    <property type="term" value="C:nuclear membrane"/>
    <property type="evidence" value="ECO:0007669"/>
    <property type="project" value="UniProtKB-SubCell"/>
</dbReference>
<organism evidence="9 10">
    <name type="scientific">Desmophyllum pertusum</name>
    <dbReference type="NCBI Taxonomy" id="174260"/>
    <lineage>
        <taxon>Eukaryota</taxon>
        <taxon>Metazoa</taxon>
        <taxon>Cnidaria</taxon>
        <taxon>Anthozoa</taxon>
        <taxon>Hexacorallia</taxon>
        <taxon>Scleractinia</taxon>
        <taxon>Caryophylliina</taxon>
        <taxon>Caryophylliidae</taxon>
        <taxon>Desmophyllum</taxon>
    </lineage>
</organism>
<dbReference type="OrthoDB" id="64291at2759"/>
<evidence type="ECO:0000256" key="3">
    <source>
        <dbReference type="ARBA" id="ARBA00007605"/>
    </source>
</evidence>